<dbReference type="Pfam" id="PF06094">
    <property type="entry name" value="GGACT"/>
    <property type="match status" value="1"/>
</dbReference>
<dbReference type="InterPro" id="IPR036568">
    <property type="entry name" value="GGCT-like_sf"/>
</dbReference>
<dbReference type="OrthoDB" id="9798388at2"/>
<comment type="caution">
    <text evidence="2">The sequence shown here is derived from an EMBL/GenBank/DDBJ whole genome shotgun (WGS) entry which is preliminary data.</text>
</comment>
<proteinExistence type="predicted"/>
<evidence type="ECO:0000313" key="2">
    <source>
        <dbReference type="EMBL" id="MUH35007.1"/>
    </source>
</evidence>
<feature type="domain" description="Gamma-glutamylcyclotransferase AIG2-like" evidence="1">
    <location>
        <begin position="4"/>
        <end position="98"/>
    </location>
</feature>
<evidence type="ECO:0000259" key="1">
    <source>
        <dbReference type="Pfam" id="PF06094"/>
    </source>
</evidence>
<dbReference type="CDD" id="cd06661">
    <property type="entry name" value="GGCT_like"/>
    <property type="match status" value="1"/>
</dbReference>
<organism evidence="2 3">
    <name type="scientific">Zobellia amurskyensis</name>
    <dbReference type="NCBI Taxonomy" id="248905"/>
    <lineage>
        <taxon>Bacteria</taxon>
        <taxon>Pseudomonadati</taxon>
        <taxon>Bacteroidota</taxon>
        <taxon>Flavobacteriia</taxon>
        <taxon>Flavobacteriales</taxon>
        <taxon>Flavobacteriaceae</taxon>
        <taxon>Zobellia</taxon>
    </lineage>
</organism>
<dbReference type="EMBL" id="RCNR01000005">
    <property type="protein sequence ID" value="MUH35007.1"/>
    <property type="molecule type" value="Genomic_DNA"/>
</dbReference>
<keyword evidence="3" id="KW-1185">Reference proteome</keyword>
<evidence type="ECO:0000313" key="3">
    <source>
        <dbReference type="Proteomes" id="UP000540519"/>
    </source>
</evidence>
<dbReference type="RefSeq" id="WP_155598943.1">
    <property type="nucleotide sequence ID" value="NZ_RCNR01000005.1"/>
</dbReference>
<accession>A0A7X2ZRD6</accession>
<dbReference type="InterPro" id="IPR009288">
    <property type="entry name" value="AIG2-like_dom"/>
</dbReference>
<dbReference type="SUPFAM" id="SSF110857">
    <property type="entry name" value="Gamma-glutamyl cyclotransferase-like"/>
    <property type="match status" value="1"/>
</dbReference>
<sequence>MQYLFTYGTLQNHEIQNHVFGRRLHGSRDILEAFRFSSEKIMGRYLVVEETKNTSDQIEGVVYELQQNELAMADQYEGEAYKKIEVSLKSGKIAWVYTKA</sequence>
<dbReference type="AlphaFoldDB" id="A0A7X2ZRD6"/>
<reference evidence="2 3" key="1">
    <citation type="journal article" date="2019" name="Mar. Drugs">
        <title>Comparative Genomics and CAZyme Genome Repertoires of Marine Zobellia amurskyensis KMM 3526(T) and Zobellia laminariae KMM 3676(T).</title>
        <authorList>
            <person name="Chernysheva N."/>
            <person name="Bystritskaya E."/>
            <person name="Stenkova A."/>
            <person name="Golovkin I."/>
            <person name="Nedashkovskaya O."/>
            <person name="Isaeva M."/>
        </authorList>
    </citation>
    <scope>NUCLEOTIDE SEQUENCE [LARGE SCALE GENOMIC DNA]</scope>
    <source>
        <strain evidence="2 3">KMM 3526</strain>
    </source>
</reference>
<dbReference type="Gene3D" id="3.10.490.10">
    <property type="entry name" value="Gamma-glutamyl cyclotransferase-like"/>
    <property type="match status" value="1"/>
</dbReference>
<name>A0A7X2ZRD6_9FLAO</name>
<keyword evidence="2" id="KW-0808">Transferase</keyword>
<dbReference type="GO" id="GO:0016740">
    <property type="term" value="F:transferase activity"/>
    <property type="evidence" value="ECO:0007669"/>
    <property type="project" value="UniProtKB-KW"/>
</dbReference>
<gene>
    <name evidence="2" type="ORF">D9O36_04075</name>
</gene>
<protein>
    <submittedName>
        <fullName evidence="2">Gamma-glutamylcyclotransferase</fullName>
    </submittedName>
</protein>
<dbReference type="Proteomes" id="UP000540519">
    <property type="component" value="Unassembled WGS sequence"/>
</dbReference>
<dbReference type="InterPro" id="IPR013024">
    <property type="entry name" value="GGCT-like"/>
</dbReference>